<evidence type="ECO:0000313" key="8">
    <source>
        <dbReference type="Proteomes" id="UP000515158"/>
    </source>
</evidence>
<dbReference type="SUPFAM" id="SSF49354">
    <property type="entry name" value="PapD-like"/>
    <property type="match status" value="1"/>
</dbReference>
<dbReference type="InterPro" id="IPR000535">
    <property type="entry name" value="MSP_dom"/>
</dbReference>
<dbReference type="Gene3D" id="2.60.40.10">
    <property type="entry name" value="Immunoglobulins"/>
    <property type="match status" value="1"/>
</dbReference>
<dbReference type="GeneID" id="117648080"/>
<evidence type="ECO:0000259" key="7">
    <source>
        <dbReference type="PROSITE" id="PS50202"/>
    </source>
</evidence>
<dbReference type="PANTHER" id="PTHR34441">
    <property type="entry name" value="MOTILE SPERM DOMAIN-CONTAINING PROTEIN 1"/>
    <property type="match status" value="1"/>
</dbReference>
<gene>
    <name evidence="9" type="primary">LOC117648080</name>
</gene>
<dbReference type="Proteomes" id="UP000515158">
    <property type="component" value="Unplaced"/>
</dbReference>
<reference evidence="9" key="1">
    <citation type="submission" date="2025-08" db="UniProtKB">
        <authorList>
            <consortium name="RefSeq"/>
        </authorList>
    </citation>
    <scope>IDENTIFICATION</scope>
    <source>
        <tissue evidence="9">Total insect</tissue>
    </source>
</reference>
<dbReference type="Pfam" id="PF00635">
    <property type="entry name" value="Motile_Sperm"/>
    <property type="match status" value="1"/>
</dbReference>
<feature type="transmembrane region" description="Helical" evidence="6">
    <location>
        <begin position="186"/>
        <end position="205"/>
    </location>
</feature>
<dbReference type="KEGG" id="tpal:117648080"/>
<evidence type="ECO:0000256" key="5">
    <source>
        <dbReference type="ARBA" id="ARBA00070425"/>
    </source>
</evidence>
<dbReference type="InterPro" id="IPR039283">
    <property type="entry name" value="MOSPD1/3"/>
</dbReference>
<sequence length="240" mass="26692">MLRTTKETIVVRGTLPFLSSRQSQSGHNMQPSPGFDQKVPIFVFPQSINFYLDDQTTHKQVLTLYNPYEFAVRFKVMCTAPNKYTVVDPEGSIKPQCCIDIVVRHNATTSSNCNVTDKFRIQMQDLTTKQVIGKRDVTARLVPGTHDASSERDRDNFQQLPLVSGAQSPQQQQYLVRDGRAGRAAAPNYVAVAVGVLCCVALMLPTEGDKSPAPFHLSVNFKLVLAYVLGLVTMVVLRPY</sequence>
<dbReference type="AlphaFoldDB" id="A0A6P8ZQN7"/>
<dbReference type="InParanoid" id="A0A6P8ZQN7"/>
<dbReference type="PROSITE" id="PS50202">
    <property type="entry name" value="MSP"/>
    <property type="match status" value="1"/>
</dbReference>
<keyword evidence="2 6" id="KW-0812">Transmembrane</keyword>
<feature type="transmembrane region" description="Helical" evidence="6">
    <location>
        <begin position="217"/>
        <end position="237"/>
    </location>
</feature>
<protein>
    <recommendedName>
        <fullName evidence="5">Motile sperm domain-containing protein 3</fullName>
    </recommendedName>
</protein>
<name>A0A6P8ZQN7_THRPL</name>
<dbReference type="GO" id="GO:0016020">
    <property type="term" value="C:membrane"/>
    <property type="evidence" value="ECO:0007669"/>
    <property type="project" value="UniProtKB-SubCell"/>
</dbReference>
<dbReference type="OrthoDB" id="10022288at2759"/>
<dbReference type="PANTHER" id="PTHR34441:SF1">
    <property type="entry name" value="MOTILE SPERM DOMAIN-CONTAINING 1"/>
    <property type="match status" value="1"/>
</dbReference>
<evidence type="ECO:0000256" key="6">
    <source>
        <dbReference type="SAM" id="Phobius"/>
    </source>
</evidence>
<organism evidence="9">
    <name type="scientific">Thrips palmi</name>
    <name type="common">Melon thrips</name>
    <dbReference type="NCBI Taxonomy" id="161013"/>
    <lineage>
        <taxon>Eukaryota</taxon>
        <taxon>Metazoa</taxon>
        <taxon>Ecdysozoa</taxon>
        <taxon>Arthropoda</taxon>
        <taxon>Hexapoda</taxon>
        <taxon>Insecta</taxon>
        <taxon>Pterygota</taxon>
        <taxon>Neoptera</taxon>
        <taxon>Paraneoptera</taxon>
        <taxon>Thysanoptera</taxon>
        <taxon>Terebrantia</taxon>
        <taxon>Thripoidea</taxon>
        <taxon>Thripidae</taxon>
        <taxon>Thrips</taxon>
    </lineage>
</organism>
<evidence type="ECO:0000256" key="1">
    <source>
        <dbReference type="ARBA" id="ARBA00004141"/>
    </source>
</evidence>
<proteinExistence type="predicted"/>
<dbReference type="FunFam" id="2.60.40.10:FF:000676">
    <property type="entry name" value="motile sperm domain-containing protein 3"/>
    <property type="match status" value="1"/>
</dbReference>
<evidence type="ECO:0000256" key="2">
    <source>
        <dbReference type="ARBA" id="ARBA00022692"/>
    </source>
</evidence>
<accession>A0A6P8ZQN7</accession>
<keyword evidence="8" id="KW-1185">Reference proteome</keyword>
<keyword evidence="4 6" id="KW-0472">Membrane</keyword>
<comment type="subcellular location">
    <subcellularLocation>
        <location evidence="1">Membrane</location>
        <topology evidence="1">Multi-pass membrane protein</topology>
    </subcellularLocation>
</comment>
<evidence type="ECO:0000313" key="9">
    <source>
        <dbReference type="RefSeq" id="XP_034246174.1"/>
    </source>
</evidence>
<dbReference type="RefSeq" id="XP_034246174.1">
    <property type="nucleotide sequence ID" value="XM_034390283.1"/>
</dbReference>
<evidence type="ECO:0000256" key="3">
    <source>
        <dbReference type="ARBA" id="ARBA00022989"/>
    </source>
</evidence>
<dbReference type="InterPro" id="IPR008962">
    <property type="entry name" value="PapD-like_sf"/>
</dbReference>
<keyword evidence="3 6" id="KW-1133">Transmembrane helix</keyword>
<feature type="domain" description="MSP" evidence="7">
    <location>
        <begin position="28"/>
        <end position="147"/>
    </location>
</feature>
<dbReference type="GO" id="GO:0005737">
    <property type="term" value="C:cytoplasm"/>
    <property type="evidence" value="ECO:0007669"/>
    <property type="project" value="TreeGrafter"/>
</dbReference>
<dbReference type="InterPro" id="IPR013783">
    <property type="entry name" value="Ig-like_fold"/>
</dbReference>
<evidence type="ECO:0000256" key="4">
    <source>
        <dbReference type="ARBA" id="ARBA00023136"/>
    </source>
</evidence>